<dbReference type="AlphaFoldDB" id="A0A8I0PS97"/>
<evidence type="ECO:0000256" key="1">
    <source>
        <dbReference type="ARBA" id="ARBA00022679"/>
    </source>
</evidence>
<name>A0A8I0PS97_MORMO</name>
<dbReference type="PROSITE" id="PS51186">
    <property type="entry name" value="GNAT"/>
    <property type="match status" value="1"/>
</dbReference>
<evidence type="ECO:0000259" key="3">
    <source>
        <dbReference type="PROSITE" id="PS51186"/>
    </source>
</evidence>
<feature type="domain" description="N-acetyltransferase" evidence="3">
    <location>
        <begin position="2"/>
        <end position="147"/>
    </location>
</feature>
<proteinExistence type="predicted"/>
<accession>A0A8I0PS97</accession>
<gene>
    <name evidence="4" type="ORF">CYG68_02940</name>
</gene>
<reference evidence="4" key="1">
    <citation type="submission" date="2017-12" db="EMBL/GenBank/DDBJ databases">
        <title>Genome sequencing and analysis.</title>
        <authorList>
            <person name="Huang Y.-T."/>
        </authorList>
    </citation>
    <scope>NUCLEOTIDE SEQUENCE</scope>
    <source>
        <strain evidence="4">VGH116</strain>
    </source>
</reference>
<dbReference type="SUPFAM" id="SSF55729">
    <property type="entry name" value="Acyl-CoA N-acyltransferases (Nat)"/>
    <property type="match status" value="1"/>
</dbReference>
<keyword evidence="2" id="KW-0012">Acyltransferase</keyword>
<evidence type="ECO:0000256" key="2">
    <source>
        <dbReference type="ARBA" id="ARBA00023315"/>
    </source>
</evidence>
<dbReference type="EMBL" id="PKLF01000002">
    <property type="protein sequence ID" value="MBE8611373.1"/>
    <property type="molecule type" value="Genomic_DNA"/>
</dbReference>
<dbReference type="InterPro" id="IPR000182">
    <property type="entry name" value="GNAT_dom"/>
</dbReference>
<dbReference type="InterPro" id="IPR016181">
    <property type="entry name" value="Acyl_CoA_acyltransferase"/>
</dbReference>
<comment type="caution">
    <text evidence="4">The sequence shown here is derived from an EMBL/GenBank/DDBJ whole genome shotgun (WGS) entry which is preliminary data.</text>
</comment>
<evidence type="ECO:0000313" key="4">
    <source>
        <dbReference type="EMBL" id="MBE8611373.1"/>
    </source>
</evidence>
<dbReference type="GO" id="GO:0016747">
    <property type="term" value="F:acyltransferase activity, transferring groups other than amino-acyl groups"/>
    <property type="evidence" value="ECO:0007669"/>
    <property type="project" value="InterPro"/>
</dbReference>
<dbReference type="CDD" id="cd04301">
    <property type="entry name" value="NAT_SF"/>
    <property type="match status" value="1"/>
</dbReference>
<organism evidence="4 5">
    <name type="scientific">Morganella morganii</name>
    <name type="common">Proteus morganii</name>
    <dbReference type="NCBI Taxonomy" id="582"/>
    <lineage>
        <taxon>Bacteria</taxon>
        <taxon>Pseudomonadati</taxon>
        <taxon>Pseudomonadota</taxon>
        <taxon>Gammaproteobacteria</taxon>
        <taxon>Enterobacterales</taxon>
        <taxon>Morganellaceae</taxon>
        <taxon>Morganella</taxon>
    </lineage>
</organism>
<dbReference type="Proteomes" id="UP000650477">
    <property type="component" value="Unassembled WGS sequence"/>
</dbReference>
<dbReference type="RefSeq" id="WP_186749292.1">
    <property type="nucleotide sequence ID" value="NZ_JACOMH010000002.1"/>
</dbReference>
<evidence type="ECO:0000313" key="5">
    <source>
        <dbReference type="Proteomes" id="UP000650477"/>
    </source>
</evidence>
<protein>
    <submittedName>
        <fullName evidence="4">Acetyltransferase</fullName>
    </submittedName>
</protein>
<dbReference type="Gene3D" id="3.40.630.30">
    <property type="match status" value="1"/>
</dbReference>
<dbReference type="Pfam" id="PF13673">
    <property type="entry name" value="Acetyltransf_10"/>
    <property type="match status" value="1"/>
</dbReference>
<keyword evidence="1 4" id="KW-0808">Transferase</keyword>
<dbReference type="PANTHER" id="PTHR43800">
    <property type="entry name" value="PEPTIDYL-LYSINE N-ACETYLTRANSFERASE YJAB"/>
    <property type="match status" value="1"/>
</dbReference>
<dbReference type="PANTHER" id="PTHR43800:SF1">
    <property type="entry name" value="PEPTIDYL-LYSINE N-ACETYLTRANSFERASE YJAB"/>
    <property type="match status" value="1"/>
</dbReference>
<sequence>MLIITPAKPDHFPRLVAIWESSVRATHDFLCEADIEKLRPLLLNTYLPSLNVVVAQDENGEIHGFLGTDANRIEMLFVDAEIRGKGTGKFLLNYAVEQLQADELDVNEQNPQGVGFYCHMGFTQTGRSELDGEGNPFPLLHMKYTGKTAG</sequence>
<dbReference type="NCBIfam" id="NF007807">
    <property type="entry name" value="PRK10514.1"/>
    <property type="match status" value="1"/>
</dbReference>